<accession>A0ABS5PW88</accession>
<dbReference type="PANTHER" id="PTHR33303">
    <property type="entry name" value="CYTOPLASMIC PROTEIN-RELATED"/>
    <property type="match status" value="1"/>
</dbReference>
<evidence type="ECO:0000259" key="1">
    <source>
        <dbReference type="SMART" id="SM00881"/>
    </source>
</evidence>
<dbReference type="Pfam" id="PF13380">
    <property type="entry name" value="CoA_binding_2"/>
    <property type="match status" value="1"/>
</dbReference>
<dbReference type="Gene3D" id="3.40.50.720">
    <property type="entry name" value="NAD(P)-binding Rossmann-like Domain"/>
    <property type="match status" value="1"/>
</dbReference>
<dbReference type="EMBL" id="JAHBCL010000044">
    <property type="protein sequence ID" value="MBS7528542.1"/>
    <property type="molecule type" value="Genomic_DNA"/>
</dbReference>
<protein>
    <submittedName>
        <fullName evidence="2">CoA-binding protein</fullName>
    </submittedName>
</protein>
<dbReference type="SUPFAM" id="SSF51735">
    <property type="entry name" value="NAD(P)-binding Rossmann-fold domains"/>
    <property type="match status" value="1"/>
</dbReference>
<reference evidence="2 3" key="1">
    <citation type="submission" date="2021-05" db="EMBL/GenBank/DDBJ databases">
        <title>Fusibacter ferrireducens sp. nov., an anaerobic, sulfur- and Fe-reducing bacterium isolated from the mangrove sediment.</title>
        <authorList>
            <person name="Qiu D."/>
        </authorList>
    </citation>
    <scope>NUCLEOTIDE SEQUENCE [LARGE SCALE GENOMIC DNA]</scope>
    <source>
        <strain evidence="2 3">DSM 12116</strain>
    </source>
</reference>
<organism evidence="2 3">
    <name type="scientific">Fusibacter paucivorans</name>
    <dbReference type="NCBI Taxonomy" id="76009"/>
    <lineage>
        <taxon>Bacteria</taxon>
        <taxon>Bacillati</taxon>
        <taxon>Bacillota</taxon>
        <taxon>Clostridia</taxon>
        <taxon>Eubacteriales</taxon>
        <taxon>Eubacteriales Family XII. Incertae Sedis</taxon>
        <taxon>Fusibacter</taxon>
    </lineage>
</organism>
<comment type="caution">
    <text evidence="2">The sequence shown here is derived from an EMBL/GenBank/DDBJ whole genome shotgun (WGS) entry which is preliminary data.</text>
</comment>
<dbReference type="InterPro" id="IPR003781">
    <property type="entry name" value="CoA-bd"/>
</dbReference>
<dbReference type="Proteomes" id="UP000746471">
    <property type="component" value="Unassembled WGS sequence"/>
</dbReference>
<feature type="domain" description="CoA-binding" evidence="1">
    <location>
        <begin position="10"/>
        <end position="102"/>
    </location>
</feature>
<gene>
    <name evidence="2" type="ORF">KHM83_17800</name>
</gene>
<sequence length="135" mass="15343">MNMEALMQKMLDKKVWAVVGATDNPAKFGNKIYKKLKHYGYEVYAVNPAYETVDGDACYPSLKDLPRKVDCVDVVVGPERAEKVLDEVIEFGIQNIWFQPGTFTPEIIEKSEGAGLDTVYYNCVMVELDRRNNQL</sequence>
<dbReference type="SMART" id="SM00881">
    <property type="entry name" value="CoA_binding"/>
    <property type="match status" value="1"/>
</dbReference>
<evidence type="ECO:0000313" key="3">
    <source>
        <dbReference type="Proteomes" id="UP000746471"/>
    </source>
</evidence>
<keyword evidence="3" id="KW-1185">Reference proteome</keyword>
<proteinExistence type="predicted"/>
<evidence type="ECO:0000313" key="2">
    <source>
        <dbReference type="EMBL" id="MBS7528542.1"/>
    </source>
</evidence>
<name>A0ABS5PW88_9FIRM</name>
<dbReference type="InterPro" id="IPR036291">
    <property type="entry name" value="NAD(P)-bd_dom_sf"/>
</dbReference>
<dbReference type="PANTHER" id="PTHR33303:SF2">
    <property type="entry name" value="COA-BINDING DOMAIN-CONTAINING PROTEIN"/>
    <property type="match status" value="1"/>
</dbReference>